<evidence type="ECO:0000313" key="3">
    <source>
        <dbReference type="EMBL" id="RNL67511.1"/>
    </source>
</evidence>
<dbReference type="Gene3D" id="1.20.1600.10">
    <property type="entry name" value="Outer membrane efflux proteins (OEP)"/>
    <property type="match status" value="1"/>
</dbReference>
<accession>A0ABX9WA30</accession>
<dbReference type="InterPro" id="IPR003423">
    <property type="entry name" value="OMP_efflux"/>
</dbReference>
<dbReference type="PANTHER" id="PTHR30203:SF24">
    <property type="entry name" value="BLR4935 PROTEIN"/>
    <property type="match status" value="1"/>
</dbReference>
<dbReference type="InterPro" id="IPR010131">
    <property type="entry name" value="MdtP/NodT-like"/>
</dbReference>
<dbReference type="Pfam" id="PF02321">
    <property type="entry name" value="OEP"/>
    <property type="match status" value="2"/>
</dbReference>
<protein>
    <submittedName>
        <fullName evidence="3">TolC family protein</fullName>
    </submittedName>
</protein>
<comment type="similarity">
    <text evidence="1">Belongs to the outer membrane factor (OMF) (TC 1.B.17) family.</text>
</comment>
<name>A0ABX9WA30_9GAMM</name>
<comment type="caution">
    <text evidence="3">The sequence shown here is derived from an EMBL/GenBank/DDBJ whole genome shotgun (WGS) entry which is preliminary data.</text>
</comment>
<keyword evidence="2" id="KW-0175">Coiled coil</keyword>
<gene>
    <name evidence="3" type="ORF">D0911_00270</name>
</gene>
<dbReference type="Proteomes" id="UP000274695">
    <property type="component" value="Unassembled WGS sequence"/>
</dbReference>
<organism evidence="3 4">
    <name type="scientific">Zhongshania marina</name>
    <dbReference type="NCBI Taxonomy" id="2304603"/>
    <lineage>
        <taxon>Bacteria</taxon>
        <taxon>Pseudomonadati</taxon>
        <taxon>Pseudomonadota</taxon>
        <taxon>Gammaproteobacteria</taxon>
        <taxon>Cellvibrionales</taxon>
        <taxon>Spongiibacteraceae</taxon>
        <taxon>Zhongshania</taxon>
    </lineage>
</organism>
<sequence>MSFIRLSGAAVQRCLSIFAVAISLTSLPVFASSSPLSLSLAKATAITLANNPQLHQFEPKNDALVGQRENSELGPQINTDIELENFAGSGNFSSTQNAELTLALSSVIELGSKRGARTMLADTKLQALEYRRQAATLDVLGSLTRDFIQALAIQEYISLAEEARDLAANTLAALENRAKQGAAPDYEVRRARAALAQAKLRLNSLRREHQRGLVKLAAYWGETAPKWTVLEGDLYQFREVVSYEELYREAQSSPAITVLASEARTRDAELALLKTQSIPDINWQLGVRQFENSDDTAFVAGLSIPLFSGTRNTGAVKAARAAQNEVVFEQASALLKMHVQLFEAYSQRAQHLAAVNAYRNTILPELSASLRATQQAYEAGRYSYIELIAVQRELLNAKQALIENAAAASLNQSTIEQLVAKPLTPRK</sequence>
<dbReference type="PANTHER" id="PTHR30203">
    <property type="entry name" value="OUTER MEMBRANE CATION EFFLUX PROTEIN"/>
    <property type="match status" value="1"/>
</dbReference>
<keyword evidence="4" id="KW-1185">Reference proteome</keyword>
<dbReference type="RefSeq" id="WP_123181039.1">
    <property type="nucleotide sequence ID" value="NZ_RHGB01000001.1"/>
</dbReference>
<dbReference type="SUPFAM" id="SSF56954">
    <property type="entry name" value="Outer membrane efflux proteins (OEP)"/>
    <property type="match status" value="1"/>
</dbReference>
<reference evidence="3 4" key="1">
    <citation type="submission" date="2018-10" db="EMBL/GenBank/DDBJ databases">
        <title>Draft genome sequence of Zhongshania sp. DSW25-10.</title>
        <authorList>
            <person name="Oh J."/>
        </authorList>
    </citation>
    <scope>NUCLEOTIDE SEQUENCE [LARGE SCALE GENOMIC DNA]</scope>
    <source>
        <strain evidence="3 4">DSW25-10</strain>
    </source>
</reference>
<dbReference type="EMBL" id="RHGB01000001">
    <property type="protein sequence ID" value="RNL67511.1"/>
    <property type="molecule type" value="Genomic_DNA"/>
</dbReference>
<evidence type="ECO:0000256" key="2">
    <source>
        <dbReference type="SAM" id="Coils"/>
    </source>
</evidence>
<proteinExistence type="inferred from homology"/>
<evidence type="ECO:0000313" key="4">
    <source>
        <dbReference type="Proteomes" id="UP000274695"/>
    </source>
</evidence>
<feature type="coiled-coil region" evidence="2">
    <location>
        <begin position="157"/>
        <end position="208"/>
    </location>
</feature>
<evidence type="ECO:0000256" key="1">
    <source>
        <dbReference type="ARBA" id="ARBA00007613"/>
    </source>
</evidence>